<gene>
    <name evidence="1" type="ORF">GDO86_015678</name>
</gene>
<reference evidence="1" key="1">
    <citation type="thesis" date="2020" institute="ProQuest LLC" country="789 East Eisenhower Parkway, Ann Arbor, MI, USA">
        <title>Comparative Genomics and Chromosome Evolution.</title>
        <authorList>
            <person name="Mudd A.B."/>
        </authorList>
    </citation>
    <scope>NUCLEOTIDE SEQUENCE</scope>
    <source>
        <strain evidence="1">Female2</strain>
        <tissue evidence="1">Blood</tissue>
    </source>
</reference>
<protein>
    <submittedName>
        <fullName evidence="1">Uncharacterized protein</fullName>
    </submittedName>
</protein>
<dbReference type="EMBL" id="JAACNH010000003">
    <property type="protein sequence ID" value="KAG8448693.1"/>
    <property type="molecule type" value="Genomic_DNA"/>
</dbReference>
<dbReference type="Proteomes" id="UP000812440">
    <property type="component" value="Chromosome 8_10"/>
</dbReference>
<accession>A0A8T2JYB1</accession>
<evidence type="ECO:0000313" key="2">
    <source>
        <dbReference type="Proteomes" id="UP000812440"/>
    </source>
</evidence>
<keyword evidence="2" id="KW-1185">Reference proteome</keyword>
<proteinExistence type="predicted"/>
<evidence type="ECO:0000313" key="1">
    <source>
        <dbReference type="EMBL" id="KAG8448693.1"/>
    </source>
</evidence>
<comment type="caution">
    <text evidence="1">The sequence shown here is derived from an EMBL/GenBank/DDBJ whole genome shotgun (WGS) entry which is preliminary data.</text>
</comment>
<dbReference type="AlphaFoldDB" id="A0A8T2JYB1"/>
<organism evidence="1 2">
    <name type="scientific">Hymenochirus boettgeri</name>
    <name type="common">Congo dwarf clawed frog</name>
    <dbReference type="NCBI Taxonomy" id="247094"/>
    <lineage>
        <taxon>Eukaryota</taxon>
        <taxon>Metazoa</taxon>
        <taxon>Chordata</taxon>
        <taxon>Craniata</taxon>
        <taxon>Vertebrata</taxon>
        <taxon>Euteleostomi</taxon>
        <taxon>Amphibia</taxon>
        <taxon>Batrachia</taxon>
        <taxon>Anura</taxon>
        <taxon>Pipoidea</taxon>
        <taxon>Pipidae</taxon>
        <taxon>Pipinae</taxon>
        <taxon>Hymenochirus</taxon>
    </lineage>
</organism>
<sequence>MDLLLLRTLPLNSGYQREKTDLNEHCLYLERNKGKVKVYFSTVLYYMNGFYVSQAENPVDVVYGCFLPQDIDLANAAHTLSQDLLFKLMLKVAILVRFPQHVS</sequence>
<name>A0A8T2JYB1_9PIPI</name>